<accession>A0A541BMP2</accession>
<name>A0A541BMP2_9NOCA</name>
<keyword evidence="3" id="KW-1185">Reference proteome</keyword>
<sequence>MHRVGLRLGNPEKPASLALRRIADIEHSFDVFNIAAPTDTSSRERVSPVDTNAAPRLVELSAHELRRRLDEALAIYVEAMGYPRGTEFHRAPMWTEHTSRPGWRAVAALSPAAPGQHERMVGIAYGYRGAAHQWWHQQVRDGMSRSGADDQQIHEVLGDYFELTELHVSPGAQGHGTGEAMLLALLAGRPERGVLLSTPEVPEEDNRAWRLYRRLGFTDVVRHFTFTGDSRAFAVLGRPLPLDHHSLPR</sequence>
<dbReference type="InterPro" id="IPR016181">
    <property type="entry name" value="Acyl_CoA_acyltransferase"/>
</dbReference>
<keyword evidence="2" id="KW-0808">Transferase</keyword>
<comment type="caution">
    <text evidence="2">The sequence shown here is derived from an EMBL/GenBank/DDBJ whole genome shotgun (WGS) entry which is preliminary data.</text>
</comment>
<dbReference type="EMBL" id="VIGH01000003">
    <property type="protein sequence ID" value="TQF73589.1"/>
    <property type="molecule type" value="Genomic_DNA"/>
</dbReference>
<feature type="domain" description="N-acetyltransferase" evidence="1">
    <location>
        <begin position="160"/>
        <end position="218"/>
    </location>
</feature>
<gene>
    <name evidence="2" type="ORF">FK531_08915</name>
</gene>
<dbReference type="AlphaFoldDB" id="A0A541BMP2"/>
<evidence type="ECO:0000313" key="2">
    <source>
        <dbReference type="EMBL" id="TQF73589.1"/>
    </source>
</evidence>
<dbReference type="InterPro" id="IPR000182">
    <property type="entry name" value="GNAT_dom"/>
</dbReference>
<dbReference type="Proteomes" id="UP000316256">
    <property type="component" value="Unassembled WGS sequence"/>
</dbReference>
<dbReference type="GO" id="GO:0016747">
    <property type="term" value="F:acyltransferase activity, transferring groups other than amino-acyl groups"/>
    <property type="evidence" value="ECO:0007669"/>
    <property type="project" value="InterPro"/>
</dbReference>
<organism evidence="2 3">
    <name type="scientific">Rhodococcus spelaei</name>
    <dbReference type="NCBI Taxonomy" id="2546320"/>
    <lineage>
        <taxon>Bacteria</taxon>
        <taxon>Bacillati</taxon>
        <taxon>Actinomycetota</taxon>
        <taxon>Actinomycetes</taxon>
        <taxon>Mycobacteriales</taxon>
        <taxon>Nocardiaceae</taxon>
        <taxon>Rhodococcus</taxon>
    </lineage>
</organism>
<dbReference type="Pfam" id="PF13508">
    <property type="entry name" value="Acetyltransf_7"/>
    <property type="match status" value="1"/>
</dbReference>
<dbReference type="Gene3D" id="3.40.630.30">
    <property type="match status" value="1"/>
</dbReference>
<reference evidence="2 3" key="1">
    <citation type="submission" date="2019-06" db="EMBL/GenBank/DDBJ databases">
        <title>Rhodococcus spaelei sp. nov., isolated from a cave.</title>
        <authorList>
            <person name="Lee S.D."/>
        </authorList>
    </citation>
    <scope>NUCLEOTIDE SEQUENCE [LARGE SCALE GENOMIC DNA]</scope>
    <source>
        <strain evidence="2 3">C9-5</strain>
    </source>
</reference>
<protein>
    <submittedName>
        <fullName evidence="2">GNAT family N-acetyltransferase</fullName>
    </submittedName>
</protein>
<proteinExistence type="predicted"/>
<dbReference type="SUPFAM" id="SSF55729">
    <property type="entry name" value="Acyl-CoA N-acyltransferases (Nat)"/>
    <property type="match status" value="1"/>
</dbReference>
<evidence type="ECO:0000313" key="3">
    <source>
        <dbReference type="Proteomes" id="UP000316256"/>
    </source>
</evidence>
<dbReference type="OrthoDB" id="3692150at2"/>
<evidence type="ECO:0000259" key="1">
    <source>
        <dbReference type="Pfam" id="PF13508"/>
    </source>
</evidence>